<feature type="domain" description="Gamma-butyrobetaine hydroxylase-like N-terminal" evidence="18">
    <location>
        <begin position="125"/>
        <end position="183"/>
    </location>
</feature>
<evidence type="ECO:0000256" key="4">
    <source>
        <dbReference type="ARBA" id="ARBA00008654"/>
    </source>
</evidence>
<evidence type="ECO:0000313" key="20">
    <source>
        <dbReference type="Proteomes" id="UP001360953"/>
    </source>
</evidence>
<evidence type="ECO:0000256" key="7">
    <source>
        <dbReference type="ARBA" id="ARBA00022873"/>
    </source>
</evidence>
<keyword evidence="10" id="KW-0408">Iron</keyword>
<keyword evidence="8" id="KW-0223">Dioxygenase</keyword>
<dbReference type="InterPro" id="IPR010376">
    <property type="entry name" value="GBBH-like_N"/>
</dbReference>
<dbReference type="CDD" id="cd00250">
    <property type="entry name" value="CAS_like"/>
    <property type="match status" value="1"/>
</dbReference>
<gene>
    <name evidence="19" type="ORF">J3D65DRAFT_638961</name>
</gene>
<dbReference type="InterPro" id="IPR050411">
    <property type="entry name" value="AlphaKG_dependent_hydroxylases"/>
</dbReference>
<dbReference type="NCBIfam" id="TIGR02410">
    <property type="entry name" value="carnitine_TMLD"/>
    <property type="match status" value="1"/>
</dbReference>
<evidence type="ECO:0000256" key="14">
    <source>
        <dbReference type="ARBA" id="ARBA00046008"/>
    </source>
</evidence>
<evidence type="ECO:0000256" key="12">
    <source>
        <dbReference type="ARBA" id="ARBA00031778"/>
    </source>
</evidence>
<organism evidence="19 20">
    <name type="scientific">Phyllosticta citribraziliensis</name>
    <dbReference type="NCBI Taxonomy" id="989973"/>
    <lineage>
        <taxon>Eukaryota</taxon>
        <taxon>Fungi</taxon>
        <taxon>Dikarya</taxon>
        <taxon>Ascomycota</taxon>
        <taxon>Pezizomycotina</taxon>
        <taxon>Dothideomycetes</taxon>
        <taxon>Dothideomycetes incertae sedis</taxon>
        <taxon>Botryosphaeriales</taxon>
        <taxon>Phyllostictaceae</taxon>
        <taxon>Phyllosticta</taxon>
    </lineage>
</organism>
<feature type="compositionally biased region" description="Basic residues" evidence="16">
    <location>
        <begin position="60"/>
        <end position="70"/>
    </location>
</feature>
<dbReference type="EC" id="1.14.11.8" evidence="5"/>
<dbReference type="Proteomes" id="UP001360953">
    <property type="component" value="Unassembled WGS sequence"/>
</dbReference>
<proteinExistence type="inferred from homology"/>
<evidence type="ECO:0000256" key="9">
    <source>
        <dbReference type="ARBA" id="ARBA00023002"/>
    </source>
</evidence>
<feature type="region of interest" description="Disordered" evidence="16">
    <location>
        <begin position="40"/>
        <end position="90"/>
    </location>
</feature>
<evidence type="ECO:0000259" key="17">
    <source>
        <dbReference type="Pfam" id="PF02668"/>
    </source>
</evidence>
<evidence type="ECO:0000256" key="3">
    <source>
        <dbReference type="ARBA" id="ARBA00005022"/>
    </source>
</evidence>
<evidence type="ECO:0000256" key="15">
    <source>
        <dbReference type="ARBA" id="ARBA00049334"/>
    </source>
</evidence>
<dbReference type="InterPro" id="IPR012776">
    <property type="entry name" value="Trimethyllysine_dOase"/>
</dbReference>
<evidence type="ECO:0000256" key="6">
    <source>
        <dbReference type="ARBA" id="ARBA00022723"/>
    </source>
</evidence>
<comment type="similarity">
    <text evidence="4">Belongs to the gamma-BBH/TMLD family.</text>
</comment>
<keyword evidence="20" id="KW-1185">Reference proteome</keyword>
<comment type="cofactor">
    <cofactor evidence="1">
        <name>Fe(2+)</name>
        <dbReference type="ChEBI" id="CHEBI:29033"/>
    </cofactor>
</comment>
<dbReference type="InterPro" id="IPR042098">
    <property type="entry name" value="TauD-like_sf"/>
</dbReference>
<comment type="cofactor">
    <cofactor evidence="2">
        <name>L-ascorbate</name>
        <dbReference type="ChEBI" id="CHEBI:38290"/>
    </cofactor>
</comment>
<evidence type="ECO:0000256" key="2">
    <source>
        <dbReference type="ARBA" id="ARBA00001961"/>
    </source>
</evidence>
<evidence type="ECO:0000256" key="16">
    <source>
        <dbReference type="SAM" id="MobiDB-lite"/>
    </source>
</evidence>
<dbReference type="SUPFAM" id="SSF51197">
    <property type="entry name" value="Clavaminate synthase-like"/>
    <property type="match status" value="1"/>
</dbReference>
<comment type="caution">
    <text evidence="19">The sequence shown here is derived from an EMBL/GenBank/DDBJ whole genome shotgun (WGS) entry which is preliminary data.</text>
</comment>
<dbReference type="InterPro" id="IPR003819">
    <property type="entry name" value="TauD/TfdA-like"/>
</dbReference>
<dbReference type="Pfam" id="PF02668">
    <property type="entry name" value="TauD"/>
    <property type="match status" value="1"/>
</dbReference>
<dbReference type="EMBL" id="JBBPEH010000013">
    <property type="protein sequence ID" value="KAK7530619.1"/>
    <property type="molecule type" value="Genomic_DNA"/>
</dbReference>
<keyword evidence="6" id="KW-0479">Metal-binding</keyword>
<dbReference type="PANTHER" id="PTHR10696">
    <property type="entry name" value="GAMMA-BUTYROBETAINE HYDROXYLASE-RELATED"/>
    <property type="match status" value="1"/>
</dbReference>
<dbReference type="RefSeq" id="XP_066650692.1">
    <property type="nucleotide sequence ID" value="XM_066801666.1"/>
</dbReference>
<reference evidence="19 20" key="1">
    <citation type="submission" date="2024-04" db="EMBL/GenBank/DDBJ databases">
        <title>Phyllosticta paracitricarpa is synonymous to the EU quarantine fungus P. citricarpa based on phylogenomic analyses.</title>
        <authorList>
            <consortium name="Lawrence Berkeley National Laboratory"/>
            <person name="Van ingen-buijs V.A."/>
            <person name="Van westerhoven A.C."/>
            <person name="Haridas S."/>
            <person name="Skiadas P."/>
            <person name="Martin F."/>
            <person name="Groenewald J.Z."/>
            <person name="Crous P.W."/>
            <person name="Seidl M.F."/>
        </authorList>
    </citation>
    <scope>NUCLEOTIDE SEQUENCE [LARGE SCALE GENOMIC DNA]</scope>
    <source>
        <strain evidence="19 20">CPC 17464</strain>
    </source>
</reference>
<protein>
    <recommendedName>
        <fullName evidence="5">trimethyllysine dioxygenase</fullName>
        <ecNumber evidence="5">1.14.11.8</ecNumber>
    </recommendedName>
    <alternativeName>
        <fullName evidence="12">Epsilon-trimethyllysine 2-oxoglutarate dioxygenase</fullName>
    </alternativeName>
    <alternativeName>
        <fullName evidence="11">TML hydroxylase</fullName>
    </alternativeName>
    <alternativeName>
        <fullName evidence="13">TML-alpha-ketoglutarate dioxygenase</fullName>
    </alternativeName>
</protein>
<comment type="pathway">
    <text evidence="3">Amine and polyamine biosynthesis; carnitine biosynthesis.</text>
</comment>
<dbReference type="Gene3D" id="3.30.2020.30">
    <property type="match status" value="1"/>
</dbReference>
<dbReference type="PANTHER" id="PTHR10696:SF51">
    <property type="entry name" value="TRIMETHYLLYSINE DIOXYGENASE, MITOCHONDRIAL"/>
    <property type="match status" value="1"/>
</dbReference>
<name>A0ABR1L5V7_9PEZI</name>
<dbReference type="InterPro" id="IPR038492">
    <property type="entry name" value="GBBH-like_N_sf"/>
</dbReference>
<comment type="function">
    <text evidence="14">Converts trimethyllysine (TML) into hydroxytrimethyllysine (HTML).</text>
</comment>
<evidence type="ECO:0000256" key="8">
    <source>
        <dbReference type="ARBA" id="ARBA00022964"/>
    </source>
</evidence>
<dbReference type="GeneID" id="92034572"/>
<evidence type="ECO:0000313" key="19">
    <source>
        <dbReference type="EMBL" id="KAK7530619.1"/>
    </source>
</evidence>
<evidence type="ECO:0000256" key="10">
    <source>
        <dbReference type="ARBA" id="ARBA00023004"/>
    </source>
</evidence>
<evidence type="ECO:0000259" key="18">
    <source>
        <dbReference type="Pfam" id="PF06155"/>
    </source>
</evidence>
<evidence type="ECO:0000256" key="13">
    <source>
        <dbReference type="ARBA" id="ARBA00032283"/>
    </source>
</evidence>
<dbReference type="Gene3D" id="3.60.130.10">
    <property type="entry name" value="Clavaminate synthase-like"/>
    <property type="match status" value="1"/>
</dbReference>
<dbReference type="Pfam" id="PF06155">
    <property type="entry name" value="GBBH-like_N"/>
    <property type="match status" value="1"/>
</dbReference>
<sequence>MIRRALRLSTGIPWTAIASAAQLPRLTRSYAGDALAATKASFNEQEDQPSPKVEHDLSLRRRAQPKKRGQNQKNHNEPWHPIVHTPKPNPNATKKFAFIPKRPEGSGVRLELTGPNVDGNEICRTIPAIWLRDSCQCKQCVHPVTRQREVDTFSIPKTITIIKADVTDDEIRVLFSDGHESTFKPEALVARLLPDHEWSARQGDHDPILWGREIKEKPPMVDYDKVMASDEGVKEWTYLIKRYGFCYVDGCPVSPEATQELLERISFIRHTHYGGFWDFTADMASNDTAYTNLGLDAHTDTTYFTDPARLQMFHLLSHEGGEGGASLLVDGFKVAMDLHKRNNAYYEVLSRYKSYGHASGNNGNSIFPLEPQPAFTHHGRQLVQIRWNNYDRDGLQPPVESWPHWYMGAKKWNHLLKSPVNEYWEQLKPGRPLIFDNWRVLHGRSAFTGQRRLCGGYINGDDFLARYRSLNFPNNGLMHWQM</sequence>
<keyword evidence="7" id="KW-0124">Carnitine biosynthesis</keyword>
<evidence type="ECO:0000256" key="1">
    <source>
        <dbReference type="ARBA" id="ARBA00001954"/>
    </source>
</evidence>
<evidence type="ECO:0000256" key="5">
    <source>
        <dbReference type="ARBA" id="ARBA00012267"/>
    </source>
</evidence>
<accession>A0ABR1L5V7</accession>
<keyword evidence="9" id="KW-0560">Oxidoreductase</keyword>
<evidence type="ECO:0000256" key="11">
    <source>
        <dbReference type="ARBA" id="ARBA00030363"/>
    </source>
</evidence>
<feature type="domain" description="TauD/TfdA-like" evidence="17">
    <location>
        <begin position="220"/>
        <end position="457"/>
    </location>
</feature>
<comment type="catalytic activity">
    <reaction evidence="15">
        <text>N(6),N(6),N(6)-trimethyl-L-lysine + 2-oxoglutarate + O2 = (3S)-3-hydroxy-N(6),N(6),N(6)-trimethyl-L-lysine + succinate + CO2</text>
        <dbReference type="Rhea" id="RHEA:14181"/>
        <dbReference type="ChEBI" id="CHEBI:15379"/>
        <dbReference type="ChEBI" id="CHEBI:16526"/>
        <dbReference type="ChEBI" id="CHEBI:16810"/>
        <dbReference type="ChEBI" id="CHEBI:30031"/>
        <dbReference type="ChEBI" id="CHEBI:58100"/>
        <dbReference type="ChEBI" id="CHEBI:141499"/>
        <dbReference type="EC" id="1.14.11.8"/>
    </reaction>
</comment>